<feature type="region of interest" description="Disordered" evidence="1">
    <location>
        <begin position="49"/>
        <end position="105"/>
    </location>
</feature>
<evidence type="ECO:0000313" key="2">
    <source>
        <dbReference type="EnsemblPlants" id="AET5Gv20654000.1"/>
    </source>
</evidence>
<evidence type="ECO:0000313" key="3">
    <source>
        <dbReference type="Proteomes" id="UP000015105"/>
    </source>
</evidence>
<organism evidence="2 3">
    <name type="scientific">Aegilops tauschii subsp. strangulata</name>
    <name type="common">Goatgrass</name>
    <dbReference type="NCBI Taxonomy" id="200361"/>
    <lineage>
        <taxon>Eukaryota</taxon>
        <taxon>Viridiplantae</taxon>
        <taxon>Streptophyta</taxon>
        <taxon>Embryophyta</taxon>
        <taxon>Tracheophyta</taxon>
        <taxon>Spermatophyta</taxon>
        <taxon>Magnoliopsida</taxon>
        <taxon>Liliopsida</taxon>
        <taxon>Poales</taxon>
        <taxon>Poaceae</taxon>
        <taxon>BOP clade</taxon>
        <taxon>Pooideae</taxon>
        <taxon>Triticodae</taxon>
        <taxon>Triticeae</taxon>
        <taxon>Triticinae</taxon>
        <taxon>Aegilops</taxon>
    </lineage>
</organism>
<reference evidence="3" key="1">
    <citation type="journal article" date="2014" name="Science">
        <title>Ancient hybridizations among the ancestral genomes of bread wheat.</title>
        <authorList>
            <consortium name="International Wheat Genome Sequencing Consortium,"/>
            <person name="Marcussen T."/>
            <person name="Sandve S.R."/>
            <person name="Heier L."/>
            <person name="Spannagl M."/>
            <person name="Pfeifer M."/>
            <person name="Jakobsen K.S."/>
            <person name="Wulff B.B."/>
            <person name="Steuernagel B."/>
            <person name="Mayer K.F."/>
            <person name="Olsen O.A."/>
        </authorList>
    </citation>
    <scope>NUCLEOTIDE SEQUENCE [LARGE SCALE GENOMIC DNA]</scope>
    <source>
        <strain evidence="3">cv. AL8/78</strain>
    </source>
</reference>
<dbReference type="Proteomes" id="UP000015105">
    <property type="component" value="Chromosome 5D"/>
</dbReference>
<reference evidence="3" key="2">
    <citation type="journal article" date="2017" name="Nat. Plants">
        <title>The Aegilops tauschii genome reveals multiple impacts of transposons.</title>
        <authorList>
            <person name="Zhao G."/>
            <person name="Zou C."/>
            <person name="Li K."/>
            <person name="Wang K."/>
            <person name="Li T."/>
            <person name="Gao L."/>
            <person name="Zhang X."/>
            <person name="Wang H."/>
            <person name="Yang Z."/>
            <person name="Liu X."/>
            <person name="Jiang W."/>
            <person name="Mao L."/>
            <person name="Kong X."/>
            <person name="Jiao Y."/>
            <person name="Jia J."/>
        </authorList>
    </citation>
    <scope>NUCLEOTIDE SEQUENCE [LARGE SCALE GENOMIC DNA]</scope>
    <source>
        <strain evidence="3">cv. AL8/78</strain>
    </source>
</reference>
<reference evidence="2" key="5">
    <citation type="journal article" date="2021" name="G3 (Bethesda)">
        <title>Aegilops tauschii genome assembly Aet v5.0 features greater sequence contiguity and improved annotation.</title>
        <authorList>
            <person name="Wang L."/>
            <person name="Zhu T."/>
            <person name="Rodriguez J.C."/>
            <person name="Deal K.R."/>
            <person name="Dubcovsky J."/>
            <person name="McGuire P.E."/>
            <person name="Lux T."/>
            <person name="Spannagl M."/>
            <person name="Mayer K.F.X."/>
            <person name="Baldrich P."/>
            <person name="Meyers B.C."/>
            <person name="Huo N."/>
            <person name="Gu Y.Q."/>
            <person name="Zhou H."/>
            <person name="Devos K.M."/>
            <person name="Bennetzen J.L."/>
            <person name="Unver T."/>
            <person name="Budak H."/>
            <person name="Gulick P.J."/>
            <person name="Galiba G."/>
            <person name="Kalapos B."/>
            <person name="Nelson D.R."/>
            <person name="Li P."/>
            <person name="You F.M."/>
            <person name="Luo M.C."/>
            <person name="Dvorak J."/>
        </authorList>
    </citation>
    <scope>NUCLEOTIDE SEQUENCE [LARGE SCALE GENOMIC DNA]</scope>
    <source>
        <strain evidence="2">cv. AL8/78</strain>
    </source>
</reference>
<reference evidence="2" key="3">
    <citation type="journal article" date="2017" name="Nature">
        <title>Genome sequence of the progenitor of the wheat D genome Aegilops tauschii.</title>
        <authorList>
            <person name="Luo M.C."/>
            <person name="Gu Y.Q."/>
            <person name="Puiu D."/>
            <person name="Wang H."/>
            <person name="Twardziok S.O."/>
            <person name="Deal K.R."/>
            <person name="Huo N."/>
            <person name="Zhu T."/>
            <person name="Wang L."/>
            <person name="Wang Y."/>
            <person name="McGuire P.E."/>
            <person name="Liu S."/>
            <person name="Long H."/>
            <person name="Ramasamy R.K."/>
            <person name="Rodriguez J.C."/>
            <person name="Van S.L."/>
            <person name="Yuan L."/>
            <person name="Wang Z."/>
            <person name="Xia Z."/>
            <person name="Xiao L."/>
            <person name="Anderson O.D."/>
            <person name="Ouyang S."/>
            <person name="Liang Y."/>
            <person name="Zimin A.V."/>
            <person name="Pertea G."/>
            <person name="Qi P."/>
            <person name="Bennetzen J.L."/>
            <person name="Dai X."/>
            <person name="Dawson M.W."/>
            <person name="Muller H.G."/>
            <person name="Kugler K."/>
            <person name="Rivarola-Duarte L."/>
            <person name="Spannagl M."/>
            <person name="Mayer K.F.X."/>
            <person name="Lu F.H."/>
            <person name="Bevan M.W."/>
            <person name="Leroy P."/>
            <person name="Li P."/>
            <person name="You F.M."/>
            <person name="Sun Q."/>
            <person name="Liu Z."/>
            <person name="Lyons E."/>
            <person name="Wicker T."/>
            <person name="Salzberg S.L."/>
            <person name="Devos K.M."/>
            <person name="Dvorak J."/>
        </authorList>
    </citation>
    <scope>NUCLEOTIDE SEQUENCE [LARGE SCALE GENOMIC DNA]</scope>
    <source>
        <strain evidence="2">cv. AL8/78</strain>
    </source>
</reference>
<keyword evidence="3" id="KW-1185">Reference proteome</keyword>
<evidence type="ECO:0000256" key="1">
    <source>
        <dbReference type="SAM" id="MobiDB-lite"/>
    </source>
</evidence>
<dbReference type="AlphaFoldDB" id="A0A453L7A4"/>
<reference evidence="2" key="4">
    <citation type="submission" date="2019-03" db="UniProtKB">
        <authorList>
            <consortium name="EnsemblPlants"/>
        </authorList>
    </citation>
    <scope>IDENTIFICATION</scope>
</reference>
<dbReference type="EnsemblPlants" id="AET5Gv20654000.1">
    <property type="protein sequence ID" value="AET5Gv20654000.1"/>
    <property type="gene ID" value="AET5Gv20654000"/>
</dbReference>
<feature type="region of interest" description="Disordered" evidence="1">
    <location>
        <begin position="1"/>
        <end position="31"/>
    </location>
</feature>
<dbReference type="Gramene" id="AET5Gv20654000.1">
    <property type="protein sequence ID" value="AET5Gv20654000.1"/>
    <property type="gene ID" value="AET5Gv20654000"/>
</dbReference>
<name>A0A453L7A4_AEGTS</name>
<proteinExistence type="predicted"/>
<accession>A0A453L7A4</accession>
<protein>
    <submittedName>
        <fullName evidence="2">Uncharacterized protein</fullName>
    </submittedName>
</protein>
<sequence>GQPVQCLAGREPHQIIHPNPSKPARSRPRVGGPLSAFLFFSSPKLSLSNLTRLPDSRAPGAPSRTGTPRGHPRNYPAAPGALAPPTPVPACQTPLPLRAHSTPTT</sequence>